<reference evidence="2 3" key="1">
    <citation type="journal article" date="2018" name="Front. Plant Sci.">
        <title>Red Clover (Trifolium pratense) and Zigzag Clover (T. medium) - A Picture of Genomic Similarities and Differences.</title>
        <authorList>
            <person name="Dluhosova J."/>
            <person name="Istvanek J."/>
            <person name="Nedelnik J."/>
            <person name="Repkova J."/>
        </authorList>
    </citation>
    <scope>NUCLEOTIDE SEQUENCE [LARGE SCALE GENOMIC DNA]</scope>
    <source>
        <strain evidence="3">cv. 10/8</strain>
        <tissue evidence="2">Leaf</tissue>
    </source>
</reference>
<organism evidence="2 3">
    <name type="scientific">Trifolium medium</name>
    <dbReference type="NCBI Taxonomy" id="97028"/>
    <lineage>
        <taxon>Eukaryota</taxon>
        <taxon>Viridiplantae</taxon>
        <taxon>Streptophyta</taxon>
        <taxon>Embryophyta</taxon>
        <taxon>Tracheophyta</taxon>
        <taxon>Spermatophyta</taxon>
        <taxon>Magnoliopsida</taxon>
        <taxon>eudicotyledons</taxon>
        <taxon>Gunneridae</taxon>
        <taxon>Pentapetalae</taxon>
        <taxon>rosids</taxon>
        <taxon>fabids</taxon>
        <taxon>Fabales</taxon>
        <taxon>Fabaceae</taxon>
        <taxon>Papilionoideae</taxon>
        <taxon>50 kb inversion clade</taxon>
        <taxon>NPAAA clade</taxon>
        <taxon>Hologalegina</taxon>
        <taxon>IRL clade</taxon>
        <taxon>Trifolieae</taxon>
        <taxon>Trifolium</taxon>
    </lineage>
</organism>
<protein>
    <submittedName>
        <fullName evidence="2">Uncharacterized protein</fullName>
    </submittedName>
</protein>
<accession>A0A392SWM7</accession>
<feature type="non-terminal residue" evidence="2">
    <location>
        <position position="1"/>
    </location>
</feature>
<evidence type="ECO:0000313" key="3">
    <source>
        <dbReference type="Proteomes" id="UP000265520"/>
    </source>
</evidence>
<feature type="signal peptide" evidence="1">
    <location>
        <begin position="1"/>
        <end position="18"/>
    </location>
</feature>
<dbReference type="AlphaFoldDB" id="A0A392SWM7"/>
<keyword evidence="3" id="KW-1185">Reference proteome</keyword>
<name>A0A392SWM7_9FABA</name>
<dbReference type="Proteomes" id="UP000265520">
    <property type="component" value="Unassembled WGS sequence"/>
</dbReference>
<evidence type="ECO:0000256" key="1">
    <source>
        <dbReference type="SAM" id="SignalP"/>
    </source>
</evidence>
<feature type="chain" id="PRO_5017296310" evidence="1">
    <location>
        <begin position="19"/>
        <end position="50"/>
    </location>
</feature>
<sequence length="50" mass="4991">RKAVEFLLLPLAPSAGLGAPSAAQLCCCLMLFCCGHLAPGSGRGAQLCCA</sequence>
<evidence type="ECO:0000313" key="2">
    <source>
        <dbReference type="EMBL" id="MCI52852.1"/>
    </source>
</evidence>
<dbReference type="EMBL" id="LXQA010453811">
    <property type="protein sequence ID" value="MCI52852.1"/>
    <property type="molecule type" value="Genomic_DNA"/>
</dbReference>
<comment type="caution">
    <text evidence="2">The sequence shown here is derived from an EMBL/GenBank/DDBJ whole genome shotgun (WGS) entry which is preliminary data.</text>
</comment>
<keyword evidence="1" id="KW-0732">Signal</keyword>
<proteinExistence type="predicted"/>